<reference evidence="7 8" key="2">
    <citation type="journal article" date="2017" name="Genome Biol.">
        <title>New reference genome sequences of hot pepper reveal the massive evolution of plant disease-resistance genes by retroduplication.</title>
        <authorList>
            <person name="Kim S."/>
            <person name="Park J."/>
            <person name="Yeom S.I."/>
            <person name="Kim Y.M."/>
            <person name="Seo E."/>
            <person name="Kim K.T."/>
            <person name="Kim M.S."/>
            <person name="Lee J.M."/>
            <person name="Cheong K."/>
            <person name="Shin H.S."/>
            <person name="Kim S.B."/>
            <person name="Han K."/>
            <person name="Lee J."/>
            <person name="Park M."/>
            <person name="Lee H.A."/>
            <person name="Lee H.Y."/>
            <person name="Lee Y."/>
            <person name="Oh S."/>
            <person name="Lee J.H."/>
            <person name="Choi E."/>
            <person name="Choi E."/>
            <person name="Lee S.E."/>
            <person name="Jeon J."/>
            <person name="Kim H."/>
            <person name="Choi G."/>
            <person name="Song H."/>
            <person name="Lee J."/>
            <person name="Lee S.C."/>
            <person name="Kwon J.K."/>
            <person name="Lee H.Y."/>
            <person name="Koo N."/>
            <person name="Hong Y."/>
            <person name="Kim R.W."/>
            <person name="Kang W.H."/>
            <person name="Huh J.H."/>
            <person name="Kang B.C."/>
            <person name="Yang T.J."/>
            <person name="Lee Y.H."/>
            <person name="Bennetzen J.L."/>
            <person name="Choi D."/>
        </authorList>
    </citation>
    <scope>NUCLEOTIDE SEQUENCE [LARGE SCALE GENOMIC DNA]</scope>
    <source>
        <strain evidence="8">cv. CM334</strain>
    </source>
</reference>
<evidence type="ECO:0000256" key="5">
    <source>
        <dbReference type="ARBA" id="ARBA00047928"/>
    </source>
</evidence>
<evidence type="ECO:0000256" key="4">
    <source>
        <dbReference type="ARBA" id="ARBA00023316"/>
    </source>
</evidence>
<keyword evidence="8" id="KW-1185">Reference proteome</keyword>
<dbReference type="AlphaFoldDB" id="A0A2G2YKG1"/>
<dbReference type="OMA" id="WSHIYSK"/>
<evidence type="ECO:0000313" key="8">
    <source>
        <dbReference type="Proteomes" id="UP000222542"/>
    </source>
</evidence>
<gene>
    <name evidence="7" type="ORF">T459_25332</name>
</gene>
<comment type="catalytic activity">
    <reaction evidence="5">
        <text>[(1-&gt;4)-alpha-D-galacturonosyl methyl ester](n) + n H2O = [(1-&gt;4)-alpha-D-galacturonosyl](n) + n methanol + n H(+)</text>
        <dbReference type="Rhea" id="RHEA:22380"/>
        <dbReference type="Rhea" id="RHEA-COMP:14570"/>
        <dbReference type="Rhea" id="RHEA-COMP:14573"/>
        <dbReference type="ChEBI" id="CHEBI:15377"/>
        <dbReference type="ChEBI" id="CHEBI:15378"/>
        <dbReference type="ChEBI" id="CHEBI:17790"/>
        <dbReference type="ChEBI" id="CHEBI:140522"/>
        <dbReference type="ChEBI" id="CHEBI:140523"/>
        <dbReference type="EC" id="3.1.1.11"/>
    </reaction>
</comment>
<dbReference type="InterPro" id="IPR012334">
    <property type="entry name" value="Pectin_lyas_fold"/>
</dbReference>
<reference evidence="7 8" key="1">
    <citation type="journal article" date="2014" name="Nat. Genet.">
        <title>Genome sequence of the hot pepper provides insights into the evolution of pungency in Capsicum species.</title>
        <authorList>
            <person name="Kim S."/>
            <person name="Park M."/>
            <person name="Yeom S.I."/>
            <person name="Kim Y.M."/>
            <person name="Lee J.M."/>
            <person name="Lee H.A."/>
            <person name="Seo E."/>
            <person name="Choi J."/>
            <person name="Cheong K."/>
            <person name="Kim K.T."/>
            <person name="Jung K."/>
            <person name="Lee G.W."/>
            <person name="Oh S.K."/>
            <person name="Bae C."/>
            <person name="Kim S.B."/>
            <person name="Lee H.Y."/>
            <person name="Kim S.Y."/>
            <person name="Kim M.S."/>
            <person name="Kang B.C."/>
            <person name="Jo Y.D."/>
            <person name="Yang H.B."/>
            <person name="Jeong H.J."/>
            <person name="Kang W.H."/>
            <person name="Kwon J.K."/>
            <person name="Shin C."/>
            <person name="Lim J.Y."/>
            <person name="Park J.H."/>
            <person name="Huh J.H."/>
            <person name="Kim J.S."/>
            <person name="Kim B.D."/>
            <person name="Cohen O."/>
            <person name="Paran I."/>
            <person name="Suh M.C."/>
            <person name="Lee S.B."/>
            <person name="Kim Y.K."/>
            <person name="Shin Y."/>
            <person name="Noh S.J."/>
            <person name="Park J."/>
            <person name="Seo Y.S."/>
            <person name="Kwon S.Y."/>
            <person name="Kim H.A."/>
            <person name="Park J.M."/>
            <person name="Kim H.J."/>
            <person name="Choi S.B."/>
            <person name="Bosland P.W."/>
            <person name="Reeves G."/>
            <person name="Jo S.H."/>
            <person name="Lee B.W."/>
            <person name="Cho H.T."/>
            <person name="Choi H.S."/>
            <person name="Lee M.S."/>
            <person name="Yu Y."/>
            <person name="Do Choi Y."/>
            <person name="Park B.S."/>
            <person name="van Deynze A."/>
            <person name="Ashrafi H."/>
            <person name="Hill T."/>
            <person name="Kim W.T."/>
            <person name="Pai H.S."/>
            <person name="Ahn H.K."/>
            <person name="Yeam I."/>
            <person name="Giovannoni J.J."/>
            <person name="Rose J.K."/>
            <person name="Sorensen I."/>
            <person name="Lee S.J."/>
            <person name="Kim R.W."/>
            <person name="Choi I.Y."/>
            <person name="Choi B.S."/>
            <person name="Lim J.S."/>
            <person name="Lee Y.H."/>
            <person name="Choi D."/>
        </authorList>
    </citation>
    <scope>NUCLEOTIDE SEQUENCE [LARGE SCALE GENOMIC DNA]</scope>
    <source>
        <strain evidence="8">cv. CM334</strain>
    </source>
</reference>
<comment type="pathway">
    <text evidence="1">Glycan metabolism; pectin degradation; 2-dehydro-3-deoxy-D-gluconate from pectin: step 1/5.</text>
</comment>
<dbReference type="GO" id="GO:0030599">
    <property type="term" value="F:pectinesterase activity"/>
    <property type="evidence" value="ECO:0007669"/>
    <property type="project" value="UniProtKB-EC"/>
</dbReference>
<evidence type="ECO:0000256" key="1">
    <source>
        <dbReference type="ARBA" id="ARBA00005184"/>
    </source>
</evidence>
<keyword evidence="4" id="KW-0961">Cell wall biogenesis/degradation</keyword>
<evidence type="ECO:0000259" key="6">
    <source>
        <dbReference type="Pfam" id="PF01095"/>
    </source>
</evidence>
<evidence type="ECO:0000256" key="2">
    <source>
        <dbReference type="ARBA" id="ARBA00022801"/>
    </source>
</evidence>
<accession>A0A2G2YKG1</accession>
<protein>
    <recommendedName>
        <fullName evidence="6">Pectinesterase catalytic domain-containing protein</fullName>
    </recommendedName>
</protein>
<keyword evidence="3" id="KW-0063">Aspartyl esterase</keyword>
<dbReference type="STRING" id="4072.A0A2G2YKG1"/>
<dbReference type="Gene3D" id="2.160.20.10">
    <property type="entry name" value="Single-stranded right-handed beta-helix, Pectin lyase-like"/>
    <property type="match status" value="1"/>
</dbReference>
<organism evidence="7 8">
    <name type="scientific">Capsicum annuum</name>
    <name type="common">Capsicum pepper</name>
    <dbReference type="NCBI Taxonomy" id="4072"/>
    <lineage>
        <taxon>Eukaryota</taxon>
        <taxon>Viridiplantae</taxon>
        <taxon>Streptophyta</taxon>
        <taxon>Embryophyta</taxon>
        <taxon>Tracheophyta</taxon>
        <taxon>Spermatophyta</taxon>
        <taxon>Magnoliopsida</taxon>
        <taxon>eudicotyledons</taxon>
        <taxon>Gunneridae</taxon>
        <taxon>Pentapetalae</taxon>
        <taxon>asterids</taxon>
        <taxon>lamiids</taxon>
        <taxon>Solanales</taxon>
        <taxon>Solanaceae</taxon>
        <taxon>Solanoideae</taxon>
        <taxon>Capsiceae</taxon>
        <taxon>Capsicum</taxon>
    </lineage>
</organism>
<dbReference type="Proteomes" id="UP000222542">
    <property type="component" value="Unassembled WGS sequence"/>
</dbReference>
<dbReference type="InterPro" id="IPR000070">
    <property type="entry name" value="Pectinesterase_cat"/>
</dbReference>
<comment type="caution">
    <text evidence="7">The sequence shown here is derived from an EMBL/GenBank/DDBJ whole genome shotgun (WGS) entry which is preliminary data.</text>
</comment>
<evidence type="ECO:0000256" key="3">
    <source>
        <dbReference type="ARBA" id="ARBA00023085"/>
    </source>
</evidence>
<feature type="domain" description="Pectinesterase catalytic" evidence="6">
    <location>
        <begin position="57"/>
        <end position="146"/>
    </location>
</feature>
<dbReference type="Gramene" id="PHT70228">
    <property type="protein sequence ID" value="PHT70228"/>
    <property type="gene ID" value="T459_25332"/>
</dbReference>
<dbReference type="GO" id="GO:0045490">
    <property type="term" value="P:pectin catabolic process"/>
    <property type="evidence" value="ECO:0007669"/>
    <property type="project" value="UniProtKB-UniPathway"/>
</dbReference>
<dbReference type="PANTHER" id="PTHR31707">
    <property type="entry name" value="PECTINESTERASE"/>
    <property type="match status" value="1"/>
</dbReference>
<dbReference type="GO" id="GO:0042545">
    <property type="term" value="P:cell wall modification"/>
    <property type="evidence" value="ECO:0007669"/>
    <property type="project" value="InterPro"/>
</dbReference>
<dbReference type="Pfam" id="PF01095">
    <property type="entry name" value="Pectinesterase"/>
    <property type="match status" value="1"/>
</dbReference>
<name>A0A2G2YKG1_CAPAN</name>
<keyword evidence="2" id="KW-0378">Hydrolase</keyword>
<dbReference type="UniPathway" id="UPA00545">
    <property type="reaction ID" value="UER00823"/>
</dbReference>
<dbReference type="InterPro" id="IPR011050">
    <property type="entry name" value="Pectin_lyase_fold/virulence"/>
</dbReference>
<sequence length="147" mass="16083">MILDELVLRSKAALAMVASVMAKNEEVFIRFLGRMPSWISLRDKKSIESPGKTIEANAVVAQDGTRDYQIVAEAVAAAPDKSKIRYMIYVKKGIYEENVEVTKKKINLMIVGDGIYSTIIIGSLNIVDGSTTFHSATLATIGQGFIL</sequence>
<dbReference type="EMBL" id="AYRZ02000010">
    <property type="protein sequence ID" value="PHT70228.1"/>
    <property type="molecule type" value="Genomic_DNA"/>
</dbReference>
<dbReference type="SUPFAM" id="SSF51126">
    <property type="entry name" value="Pectin lyase-like"/>
    <property type="match status" value="1"/>
</dbReference>
<evidence type="ECO:0000313" key="7">
    <source>
        <dbReference type="EMBL" id="PHT70228.1"/>
    </source>
</evidence>
<proteinExistence type="predicted"/>